<protein>
    <submittedName>
        <fullName evidence="2">Uncharacterized protein</fullName>
    </submittedName>
</protein>
<keyword evidence="1" id="KW-0812">Transmembrane</keyword>
<reference evidence="2 3" key="1">
    <citation type="submission" date="2016-10" db="EMBL/GenBank/DDBJ databases">
        <title>Complete genome of the TMA-utilizing, human hosted archaeon Methanomethylophilus alvus Gen. nov, sp. nov., strain Mx-05, derived from a pure culture.</title>
        <authorList>
            <person name="Brugere J.-F."/>
            <person name="Ben Hania W."/>
            <person name="Chaudhary P.P."/>
            <person name="Gaci N."/>
            <person name="Borrel G."/>
            <person name="Cao Van Tuat L."/>
            <person name="Fardeau M.-L."/>
            <person name="Harris H.M.B."/>
            <person name="O'Toole P.W."/>
            <person name="Ollivier B."/>
        </authorList>
    </citation>
    <scope>NUCLEOTIDE SEQUENCE [LARGE SCALE GENOMIC DNA]</scope>
    <source>
        <strain evidence="2 3">Mx-05</strain>
    </source>
</reference>
<feature type="transmembrane region" description="Helical" evidence="1">
    <location>
        <begin position="89"/>
        <end position="114"/>
    </location>
</feature>
<gene>
    <name evidence="2" type="ORF">BKD89_06175</name>
</gene>
<dbReference type="RefSeq" id="WP_015505143.1">
    <property type="nucleotide sequence ID" value="NZ_CAYAVG010000017.1"/>
</dbReference>
<feature type="transmembrane region" description="Helical" evidence="1">
    <location>
        <begin position="148"/>
        <end position="166"/>
    </location>
</feature>
<organism evidence="2 3">
    <name type="scientific">Methanomethylophilus alvi</name>
    <dbReference type="NCBI Taxonomy" id="1291540"/>
    <lineage>
        <taxon>Archaea</taxon>
        <taxon>Methanobacteriati</taxon>
        <taxon>Thermoplasmatota</taxon>
        <taxon>Thermoplasmata</taxon>
        <taxon>Methanomassiliicoccales</taxon>
        <taxon>Methanomethylophilaceae</taxon>
        <taxon>Methanomethylophilus</taxon>
    </lineage>
</organism>
<feature type="transmembrane region" description="Helical" evidence="1">
    <location>
        <begin position="38"/>
        <end position="55"/>
    </location>
</feature>
<feature type="transmembrane region" description="Helical" evidence="1">
    <location>
        <begin position="12"/>
        <end position="32"/>
    </location>
</feature>
<keyword evidence="1" id="KW-0472">Membrane</keyword>
<keyword evidence="1" id="KW-1133">Transmembrane helix</keyword>
<proteinExistence type="predicted"/>
<dbReference type="EMBL" id="CP017686">
    <property type="protein sequence ID" value="AYQ55383.1"/>
    <property type="molecule type" value="Genomic_DNA"/>
</dbReference>
<feature type="transmembrane region" description="Helical" evidence="1">
    <location>
        <begin position="67"/>
        <end position="83"/>
    </location>
</feature>
<evidence type="ECO:0000313" key="3">
    <source>
        <dbReference type="Proteomes" id="UP000273278"/>
    </source>
</evidence>
<evidence type="ECO:0000313" key="2">
    <source>
        <dbReference type="EMBL" id="AYQ55383.1"/>
    </source>
</evidence>
<dbReference type="Proteomes" id="UP000273278">
    <property type="component" value="Chromosome"/>
</dbReference>
<dbReference type="AlphaFoldDB" id="A0A3G3IHP9"/>
<sequence>MEGKDNAVTGPLLAVVLVALGVIAIVVRAGKFVSDRDFFNAVGILVLIGGIYLIYKGARTDGPRDMIFGGCMLAVMGFVLYVTDGPGFLIFWLAVIVVAELGLKLFFMMPLPVINVNFGSVAAEKTTGVGLVAAAVVLALLEDYVWDWFMYLFGLVLISVGALYLAQSRSGSEGKAVGKR</sequence>
<accession>A0A3G3IHP9</accession>
<name>A0A3G3IHP9_9ARCH</name>
<evidence type="ECO:0000256" key="1">
    <source>
        <dbReference type="SAM" id="Phobius"/>
    </source>
</evidence>